<sequence>MINITENNEVMRDDEFIGRIVDDTIRASDKISGRILGQIRDIAANPNLKVVLIEPVLEELTEEPTDKESLPVQEPAPSRWDISGFGNYYENQQQFQMRFVNTYGPSEFNQWKAINVK</sequence>
<evidence type="ECO:0000313" key="2">
    <source>
        <dbReference type="EMBL" id="CAB4150710.1"/>
    </source>
</evidence>
<dbReference type="EMBL" id="LR797293">
    <property type="protein sequence ID" value="CAB4199611.1"/>
    <property type="molecule type" value="Genomic_DNA"/>
</dbReference>
<evidence type="ECO:0000313" key="3">
    <source>
        <dbReference type="EMBL" id="CAB4199611.1"/>
    </source>
</evidence>
<organism evidence="1">
    <name type="scientific">uncultured Caudovirales phage</name>
    <dbReference type="NCBI Taxonomy" id="2100421"/>
    <lineage>
        <taxon>Viruses</taxon>
        <taxon>Duplodnaviria</taxon>
        <taxon>Heunggongvirae</taxon>
        <taxon>Uroviricota</taxon>
        <taxon>Caudoviricetes</taxon>
        <taxon>Peduoviridae</taxon>
        <taxon>Maltschvirus</taxon>
        <taxon>Maltschvirus maltsch</taxon>
    </lineage>
</organism>
<proteinExistence type="predicted"/>
<evidence type="ECO:0000313" key="1">
    <source>
        <dbReference type="EMBL" id="CAB4135873.1"/>
    </source>
</evidence>
<accession>A0A6J5LRQ3</accession>
<gene>
    <name evidence="3" type="ORF">UFOVP1350_26</name>
    <name evidence="1" type="ORF">UFOVP301_11</name>
    <name evidence="2" type="ORF">UFOVP576_17</name>
</gene>
<dbReference type="EMBL" id="LR796308">
    <property type="protein sequence ID" value="CAB4135873.1"/>
    <property type="molecule type" value="Genomic_DNA"/>
</dbReference>
<protein>
    <submittedName>
        <fullName evidence="1">Uncharacterized protein</fullName>
    </submittedName>
</protein>
<dbReference type="EMBL" id="LR796550">
    <property type="protein sequence ID" value="CAB4150710.1"/>
    <property type="molecule type" value="Genomic_DNA"/>
</dbReference>
<reference evidence="1" key="1">
    <citation type="submission" date="2020-04" db="EMBL/GenBank/DDBJ databases">
        <authorList>
            <person name="Chiriac C."/>
            <person name="Salcher M."/>
            <person name="Ghai R."/>
            <person name="Kavagutti S V."/>
        </authorList>
    </citation>
    <scope>NUCLEOTIDE SEQUENCE</scope>
</reference>
<name>A0A6J5LRQ3_9CAUD</name>